<name>A0A1M5L5R4_9FIRM</name>
<dbReference type="InterPro" id="IPR051465">
    <property type="entry name" value="Cell_Envelope_Struct_Comp"/>
</dbReference>
<dbReference type="Pfam" id="PF00395">
    <property type="entry name" value="SLH"/>
    <property type="match status" value="2"/>
</dbReference>
<evidence type="ECO:0000256" key="1">
    <source>
        <dbReference type="ARBA" id="ARBA00022737"/>
    </source>
</evidence>
<organism evidence="4 5">
    <name type="scientific">Thermosyntropha lipolytica DSM 11003</name>
    <dbReference type="NCBI Taxonomy" id="1123382"/>
    <lineage>
        <taxon>Bacteria</taxon>
        <taxon>Bacillati</taxon>
        <taxon>Bacillota</taxon>
        <taxon>Clostridia</taxon>
        <taxon>Eubacteriales</taxon>
        <taxon>Syntrophomonadaceae</taxon>
        <taxon>Thermosyntropha</taxon>
    </lineage>
</organism>
<dbReference type="PANTHER" id="PTHR43308">
    <property type="entry name" value="OUTER MEMBRANE PROTEIN ALPHA-RELATED"/>
    <property type="match status" value="1"/>
</dbReference>
<protein>
    <submittedName>
        <fullName evidence="4">S-layer homology domain-containing protein</fullName>
    </submittedName>
</protein>
<proteinExistence type="predicted"/>
<feature type="chain" id="PRO_5013087342" evidence="2">
    <location>
        <begin position="27"/>
        <end position="399"/>
    </location>
</feature>
<dbReference type="AlphaFoldDB" id="A0A1M5L5R4"/>
<feature type="domain" description="SLH" evidence="3">
    <location>
        <begin position="141"/>
        <end position="205"/>
    </location>
</feature>
<feature type="domain" description="SLH" evidence="3">
    <location>
        <begin position="24"/>
        <end position="87"/>
    </location>
</feature>
<keyword evidence="1" id="KW-0677">Repeat</keyword>
<keyword evidence="2" id="KW-0732">Signal</keyword>
<dbReference type="PROSITE" id="PS51272">
    <property type="entry name" value="SLH"/>
    <property type="match status" value="2"/>
</dbReference>
<dbReference type="EMBL" id="FQWY01000007">
    <property type="protein sequence ID" value="SHG60300.1"/>
    <property type="molecule type" value="Genomic_DNA"/>
</dbReference>
<gene>
    <name evidence="4" type="ORF">SAMN02745221_00562</name>
</gene>
<sequence>MLHFKKYLIIAIILLLLLTPSFSVNAAQFRDIQNHWAEPYISYMAANSYISGYPDGTFRPENHITRVEFLSILLNCIQQKPAYTSKYSTSWTDMIIEEASYQGIIDLSAYPYKLKPYELLTRGEAAFLIAKALNIPPDYSQVPFRDADIINKNPYKPYIKAVYEQGIINGYPTGEFRPYDKITRAQAAVMLKKLGDRYVFTSVSSYNQKKYKYITTLQFDGYKYNPDYVSLYINRESTSYTAGDMKIIDEYNFYLGGQKYNLNSERIGIALQDGVYAVKKIILSRTGNTLLIDSSPYMRNKIWQDISLSDIYSIYDNEGYRVAGEDLQYLKLRINGRSTIYYLDEIKINVDEKYIEIKGNRYDVKDIKIIYKKKYSSSEYEYTLRDIYTRNNQLVFDCY</sequence>
<evidence type="ECO:0000259" key="3">
    <source>
        <dbReference type="PROSITE" id="PS51272"/>
    </source>
</evidence>
<accession>A0A1M5L5R4</accession>
<evidence type="ECO:0000313" key="5">
    <source>
        <dbReference type="Proteomes" id="UP000242329"/>
    </source>
</evidence>
<dbReference type="RefSeq" id="WP_073089690.1">
    <property type="nucleotide sequence ID" value="NZ_FQWY01000007.1"/>
</dbReference>
<dbReference type="Proteomes" id="UP000242329">
    <property type="component" value="Unassembled WGS sequence"/>
</dbReference>
<reference evidence="5" key="1">
    <citation type="submission" date="2016-11" db="EMBL/GenBank/DDBJ databases">
        <authorList>
            <person name="Varghese N."/>
            <person name="Submissions S."/>
        </authorList>
    </citation>
    <scope>NUCLEOTIDE SEQUENCE [LARGE SCALE GENOMIC DNA]</scope>
    <source>
        <strain evidence="5">DSM 11003</strain>
    </source>
</reference>
<evidence type="ECO:0000256" key="2">
    <source>
        <dbReference type="SAM" id="SignalP"/>
    </source>
</evidence>
<dbReference type="InterPro" id="IPR001119">
    <property type="entry name" value="SLH_dom"/>
</dbReference>
<keyword evidence="5" id="KW-1185">Reference proteome</keyword>
<dbReference type="STRING" id="1123382.SAMN02745221_00562"/>
<dbReference type="OrthoDB" id="9783374at2"/>
<dbReference type="PANTHER" id="PTHR43308:SF5">
    <property type="entry name" value="S-LAYER PROTEIN _ PEPTIDOGLYCAN ENDO-BETA-N-ACETYLGLUCOSAMINIDASE"/>
    <property type="match status" value="1"/>
</dbReference>
<evidence type="ECO:0000313" key="4">
    <source>
        <dbReference type="EMBL" id="SHG60300.1"/>
    </source>
</evidence>
<feature type="signal peptide" evidence="2">
    <location>
        <begin position="1"/>
        <end position="26"/>
    </location>
</feature>